<evidence type="ECO:0000256" key="4">
    <source>
        <dbReference type="PIRSR" id="PIRSR006278-1"/>
    </source>
</evidence>
<comment type="cofactor">
    <cofactor evidence="1">
        <name>pyridoxal 5'-phosphate</name>
        <dbReference type="ChEBI" id="CHEBI:597326"/>
    </cofactor>
</comment>
<evidence type="ECO:0000259" key="6">
    <source>
        <dbReference type="Pfam" id="PF00291"/>
    </source>
</evidence>
<protein>
    <submittedName>
        <fullName evidence="7">D-cysteine desulfhydrase</fullName>
        <ecNumber evidence="7">4.4.1.15</ecNumber>
    </submittedName>
</protein>
<dbReference type="PANTHER" id="PTHR43780:SF2">
    <property type="entry name" value="1-AMINOCYCLOPROPANE-1-CARBOXYLATE DEAMINASE-RELATED"/>
    <property type="match status" value="1"/>
</dbReference>
<evidence type="ECO:0000256" key="1">
    <source>
        <dbReference type="ARBA" id="ARBA00001933"/>
    </source>
</evidence>
<dbReference type="SUPFAM" id="SSF53686">
    <property type="entry name" value="Tryptophan synthase beta subunit-like PLP-dependent enzymes"/>
    <property type="match status" value="1"/>
</dbReference>
<gene>
    <name evidence="7" type="primary">dcyD</name>
    <name evidence="7" type="ORF">CHRY9293_02666</name>
</gene>
<dbReference type="Gene3D" id="3.40.50.1100">
    <property type="match status" value="2"/>
</dbReference>
<dbReference type="EMBL" id="CACVBR010000026">
    <property type="protein sequence ID" value="CAA7196585.1"/>
    <property type="molecule type" value="Genomic_DNA"/>
</dbReference>
<evidence type="ECO:0000256" key="3">
    <source>
        <dbReference type="ARBA" id="ARBA00022898"/>
    </source>
</evidence>
<name>A0A6N4XA43_9FLAO</name>
<feature type="domain" description="Tryptophan synthase beta chain-like PALP" evidence="6">
    <location>
        <begin position="24"/>
        <end position="289"/>
    </location>
</feature>
<comment type="similarity">
    <text evidence="2">Belongs to the ACC deaminase/D-cysteine desulfhydrase family.</text>
</comment>
<evidence type="ECO:0000256" key="5">
    <source>
        <dbReference type="PIRSR" id="PIRSR006278-2"/>
    </source>
</evidence>
<dbReference type="PANTHER" id="PTHR43780">
    <property type="entry name" value="1-AMINOCYCLOPROPANE-1-CARBOXYLATE DEAMINASE-RELATED"/>
    <property type="match status" value="1"/>
</dbReference>
<keyword evidence="3 5" id="KW-0663">Pyridoxal phosphate</keyword>
<evidence type="ECO:0000256" key="2">
    <source>
        <dbReference type="ARBA" id="ARBA00008639"/>
    </source>
</evidence>
<sequence length="310" mass="35397">MLKYHLDKMLLEKPLTNIPIQEIVIHKRVRLFMKREDLVHPQISGNKYWKLFYNINDYLESNPKKPYIISFGGAFSNHISAVSAVGRVAGISTLGIIRGEELKNSWRDNPTLLFSRRNGMNLRFVTREEYRYKDKLTEFLQYEFPDALIIPEGGTNKEAVAGVKMMLNHETKDFDYLCTAVGTGGTIAGLSMFCEGNQKVIGFKVVDDASLENKILELTSKRNFNLIDSSFGGYGKIKDDNVAFINDFKEEFKIPLEPIYTGKMMQKIFELIDAKYFPENSKILCFHTGGLQGIEGANLLLEKQNRNLII</sequence>
<dbReference type="Pfam" id="PF00291">
    <property type="entry name" value="PALP"/>
    <property type="match status" value="1"/>
</dbReference>
<reference evidence="7 8" key="1">
    <citation type="submission" date="2020-01" db="EMBL/GenBank/DDBJ databases">
        <authorList>
            <person name="Rodrigo-Torres L."/>
            <person name="Arahal R. D."/>
            <person name="Lucena T."/>
        </authorList>
    </citation>
    <scope>NUCLEOTIDE SEQUENCE [LARGE SCALE GENOMIC DNA]</scope>
    <source>
        <strain evidence="7 8">CECT 9293</strain>
    </source>
</reference>
<dbReference type="InterPro" id="IPR036052">
    <property type="entry name" value="TrpB-like_PALP_sf"/>
</dbReference>
<keyword evidence="8" id="KW-1185">Reference proteome</keyword>
<dbReference type="EC" id="4.4.1.15" evidence="7"/>
<feature type="active site" description="Nucleophile" evidence="4">
    <location>
        <position position="76"/>
    </location>
</feature>
<dbReference type="InterPro" id="IPR001926">
    <property type="entry name" value="TrpB-like_PALP"/>
</dbReference>
<dbReference type="PIRSF" id="PIRSF006278">
    <property type="entry name" value="ACCD_DCysDesulf"/>
    <property type="match status" value="1"/>
</dbReference>
<dbReference type="GO" id="GO:0019148">
    <property type="term" value="F:D-cysteine desulfhydrase activity"/>
    <property type="evidence" value="ECO:0007669"/>
    <property type="project" value="UniProtKB-EC"/>
</dbReference>
<accession>A0A6N4XA43</accession>
<dbReference type="InterPro" id="IPR027278">
    <property type="entry name" value="ACCD_DCysDesulf"/>
</dbReference>
<feature type="modified residue" description="N6-(pyridoxal phosphate)lysine" evidence="5">
    <location>
        <position position="47"/>
    </location>
</feature>
<evidence type="ECO:0000313" key="8">
    <source>
        <dbReference type="Proteomes" id="UP000445144"/>
    </source>
</evidence>
<proteinExistence type="inferred from homology"/>
<organism evidence="7 8">
    <name type="scientific">Chryseobacterium potabilaquae</name>
    <dbReference type="NCBI Taxonomy" id="2675057"/>
    <lineage>
        <taxon>Bacteria</taxon>
        <taxon>Pseudomonadati</taxon>
        <taxon>Bacteroidota</taxon>
        <taxon>Flavobacteriia</taxon>
        <taxon>Flavobacteriales</taxon>
        <taxon>Weeksellaceae</taxon>
        <taxon>Chryseobacterium group</taxon>
        <taxon>Chryseobacterium</taxon>
    </lineage>
</organism>
<keyword evidence="7" id="KW-0456">Lyase</keyword>
<dbReference type="AlphaFoldDB" id="A0A6N4XA43"/>
<evidence type="ECO:0000313" key="7">
    <source>
        <dbReference type="EMBL" id="CAA7196585.1"/>
    </source>
</evidence>
<dbReference type="Proteomes" id="UP000445144">
    <property type="component" value="Unassembled WGS sequence"/>
</dbReference>